<gene>
    <name evidence="1" type="ORF">VLY81_09740</name>
</gene>
<dbReference type="SUPFAM" id="SSF46689">
    <property type="entry name" value="Homeodomain-like"/>
    <property type="match status" value="1"/>
</dbReference>
<dbReference type="Pfam" id="PF04255">
    <property type="entry name" value="DUF433"/>
    <property type="match status" value="1"/>
</dbReference>
<keyword evidence="2" id="KW-1185">Reference proteome</keyword>
<reference evidence="2" key="1">
    <citation type="submission" date="2023-12" db="EMBL/GenBank/DDBJ databases">
        <title>Novel isolates from deep terrestrial aquifers shed light on the physiology and ecology of the class Limnochordia.</title>
        <authorList>
            <person name="Karnachuk O.V."/>
            <person name="Lukina A.P."/>
            <person name="Avakyan M.R."/>
            <person name="Kadnikov V."/>
            <person name="Begmatov S."/>
            <person name="Beletsky A.V."/>
            <person name="Mardanov A.V."/>
            <person name="Ravin N.V."/>
        </authorList>
    </citation>
    <scope>NUCLEOTIDE SEQUENCE [LARGE SCALE GENOMIC DNA]</scope>
    <source>
        <strain evidence="2">LN</strain>
    </source>
</reference>
<dbReference type="InterPro" id="IPR007367">
    <property type="entry name" value="DUF433"/>
</dbReference>
<dbReference type="PANTHER" id="PTHR34849">
    <property type="entry name" value="SSL5025 PROTEIN"/>
    <property type="match status" value="1"/>
</dbReference>
<sequence length="89" mass="9730">MFHMGSGQPGGMPVKFSRITVDPRQMGGVPCIRGLRIPVATVVAMVADGMSEREILEAYPDLEPEDIREALLYAAEALKERQLPLLPVP</sequence>
<dbReference type="InterPro" id="IPR036388">
    <property type="entry name" value="WH-like_DNA-bd_sf"/>
</dbReference>
<dbReference type="Proteomes" id="UP001333102">
    <property type="component" value="Chromosome"/>
</dbReference>
<organism evidence="1 2">
    <name type="scientific">Geochorda subterranea</name>
    <dbReference type="NCBI Taxonomy" id="3109564"/>
    <lineage>
        <taxon>Bacteria</taxon>
        <taxon>Bacillati</taxon>
        <taxon>Bacillota</taxon>
        <taxon>Limnochordia</taxon>
        <taxon>Limnochordales</taxon>
        <taxon>Geochordaceae</taxon>
        <taxon>Geochorda</taxon>
    </lineage>
</organism>
<evidence type="ECO:0000313" key="1">
    <source>
        <dbReference type="EMBL" id="WRP13720.1"/>
    </source>
</evidence>
<name>A0ABZ1BLL6_9FIRM</name>
<dbReference type="EMBL" id="CP141614">
    <property type="protein sequence ID" value="WRP13720.1"/>
    <property type="molecule type" value="Genomic_DNA"/>
</dbReference>
<dbReference type="PANTHER" id="PTHR34849:SF3">
    <property type="entry name" value="SSR2962 PROTEIN"/>
    <property type="match status" value="1"/>
</dbReference>
<protein>
    <submittedName>
        <fullName evidence="1">DUF433 domain-containing protein</fullName>
    </submittedName>
</protein>
<proteinExistence type="predicted"/>
<dbReference type="Gene3D" id="1.10.10.10">
    <property type="entry name" value="Winged helix-like DNA-binding domain superfamily/Winged helix DNA-binding domain"/>
    <property type="match status" value="1"/>
</dbReference>
<accession>A0ABZ1BLL6</accession>
<evidence type="ECO:0000313" key="2">
    <source>
        <dbReference type="Proteomes" id="UP001333102"/>
    </source>
</evidence>
<dbReference type="InterPro" id="IPR009057">
    <property type="entry name" value="Homeodomain-like_sf"/>
</dbReference>